<name>A0A5J4UF86_9EUKA</name>
<protein>
    <submittedName>
        <fullName evidence="1">Uncharacterized protein</fullName>
    </submittedName>
</protein>
<organism evidence="1 2">
    <name type="scientific">Streblomastix strix</name>
    <dbReference type="NCBI Taxonomy" id="222440"/>
    <lineage>
        <taxon>Eukaryota</taxon>
        <taxon>Metamonada</taxon>
        <taxon>Preaxostyla</taxon>
        <taxon>Oxymonadida</taxon>
        <taxon>Streblomastigidae</taxon>
        <taxon>Streblomastix</taxon>
    </lineage>
</organism>
<dbReference type="EMBL" id="SNRW01016976">
    <property type="protein sequence ID" value="KAA6368803.1"/>
    <property type="molecule type" value="Genomic_DNA"/>
</dbReference>
<dbReference type="Proteomes" id="UP000324800">
    <property type="component" value="Unassembled WGS sequence"/>
</dbReference>
<reference evidence="1 2" key="1">
    <citation type="submission" date="2019-03" db="EMBL/GenBank/DDBJ databases">
        <title>Single cell metagenomics reveals metabolic interactions within the superorganism composed of flagellate Streblomastix strix and complex community of Bacteroidetes bacteria on its surface.</title>
        <authorList>
            <person name="Treitli S.C."/>
            <person name="Kolisko M."/>
            <person name="Husnik F."/>
            <person name="Keeling P."/>
            <person name="Hampl V."/>
        </authorList>
    </citation>
    <scope>NUCLEOTIDE SEQUENCE [LARGE SCALE GENOMIC DNA]</scope>
    <source>
        <strain evidence="1">ST1C</strain>
    </source>
</reference>
<evidence type="ECO:0000313" key="1">
    <source>
        <dbReference type="EMBL" id="KAA6368803.1"/>
    </source>
</evidence>
<gene>
    <name evidence="1" type="ORF">EZS28_035670</name>
</gene>
<proteinExistence type="predicted"/>
<evidence type="ECO:0000313" key="2">
    <source>
        <dbReference type="Proteomes" id="UP000324800"/>
    </source>
</evidence>
<accession>A0A5J4UF86</accession>
<dbReference type="AlphaFoldDB" id="A0A5J4UF86"/>
<sequence>MKGNWRGQMGYGGSQSNVERWRCEGDVGSFVWTAKGTKDYSWKGKVLGGTEGGDQRRDCEGEKDRGGYSFQSILHSTQSWKQVAQNLGLQKVEQCNSQITFPNDGYNNSQTNNQIWGLCYSTGSREGESSLENERGLAEVHWIQVQMESVLLRQKILLAKLAPFSKSIGNQTHLSQPLEKSRSSIKTTEQITKITIDLKNKRSSRITGIIISISQAQAQTHQFIPYLKIVHHSQECDENDEI</sequence>
<comment type="caution">
    <text evidence="1">The sequence shown here is derived from an EMBL/GenBank/DDBJ whole genome shotgun (WGS) entry which is preliminary data.</text>
</comment>